<dbReference type="CDD" id="cd00761">
    <property type="entry name" value="Glyco_tranf_GTA_type"/>
    <property type="match status" value="1"/>
</dbReference>
<keyword evidence="1" id="KW-0808">Transferase</keyword>
<dbReference type="GO" id="GO:0016740">
    <property type="term" value="F:transferase activity"/>
    <property type="evidence" value="ECO:0007669"/>
    <property type="project" value="UniProtKB-KW"/>
</dbReference>
<dbReference type="AlphaFoldDB" id="A0A4S2FDN1"/>
<evidence type="ECO:0000313" key="1">
    <source>
        <dbReference type="EMBL" id="TGY67416.1"/>
    </source>
</evidence>
<gene>
    <name evidence="1" type="ORF">E5339_20210</name>
</gene>
<dbReference type="Gene3D" id="3.90.550.10">
    <property type="entry name" value="Spore Coat Polysaccharide Biosynthesis Protein SpsA, Chain A"/>
    <property type="match status" value="1"/>
</dbReference>
<dbReference type="InterPro" id="IPR029044">
    <property type="entry name" value="Nucleotide-diphossugar_trans"/>
</dbReference>
<dbReference type="EMBL" id="SRYJ01000066">
    <property type="protein sequence ID" value="TGY67416.1"/>
    <property type="molecule type" value="Genomic_DNA"/>
</dbReference>
<protein>
    <submittedName>
        <fullName evidence="1">Glycosyltransferase family 2 protein</fullName>
    </submittedName>
</protein>
<dbReference type="SUPFAM" id="SSF53448">
    <property type="entry name" value="Nucleotide-diphospho-sugar transferases"/>
    <property type="match status" value="1"/>
</dbReference>
<comment type="caution">
    <text evidence="1">The sequence shown here is derived from an EMBL/GenBank/DDBJ whole genome shotgun (WGS) entry which is preliminary data.</text>
</comment>
<organism evidence="1 2">
    <name type="scientific">Phocaeicola sartorii</name>
    <dbReference type="NCBI Taxonomy" id="671267"/>
    <lineage>
        <taxon>Bacteria</taxon>
        <taxon>Pseudomonadati</taxon>
        <taxon>Bacteroidota</taxon>
        <taxon>Bacteroidia</taxon>
        <taxon>Bacteroidales</taxon>
        <taxon>Bacteroidaceae</taxon>
        <taxon>Phocaeicola</taxon>
    </lineage>
</organism>
<accession>A0A4S2FDN1</accession>
<reference evidence="1 2" key="1">
    <citation type="submission" date="2019-04" db="EMBL/GenBank/DDBJ databases">
        <title>Microbes associate with the intestines of laboratory mice.</title>
        <authorList>
            <person name="Navarre W."/>
            <person name="Wong E."/>
            <person name="Huang K."/>
            <person name="Tropini C."/>
            <person name="Ng K."/>
            <person name="Yu B."/>
        </authorList>
    </citation>
    <scope>NUCLEOTIDE SEQUENCE [LARGE SCALE GENOMIC DNA]</scope>
    <source>
        <strain evidence="1 2">NM22_B1</strain>
    </source>
</reference>
<evidence type="ECO:0000313" key="2">
    <source>
        <dbReference type="Proteomes" id="UP000310760"/>
    </source>
</evidence>
<name>A0A4S2FDN1_9BACT</name>
<dbReference type="RefSeq" id="WP_135952702.1">
    <property type="nucleotide sequence ID" value="NZ_CAPOAU010000134.1"/>
</dbReference>
<sequence length="327" mass="38391">MVDKIVVTTFAPVVIPTLCRYQHFRNCLETLAQCTWAEYTEVYVGLDYPLNESHCEGYDKIKNYLEHFSVKNRFKKLHVIMHKTNQGVAKNLKAICDVVSARYDRWIFSEDDNIFSPNFLVFINKGLEKFKNDPTVISINGYRHFYDIQTCGNSFFRQNVDFSAWGYGIWKDRYEAYKDIDRKYFRRHAYSLKSMAKMWRNGYMRLAGMYSCAGKHWNGSKSDNVLSVYMALEDMDVIMPVVSCVRNCGVDGSGVHFVDVDRNFYELHQNQVIDDKDTFHFIGTGLEYYIENKRAFRTQSYGRISIFQLFRIMVKFYLSELLGGRNG</sequence>
<dbReference type="Proteomes" id="UP000310760">
    <property type="component" value="Unassembled WGS sequence"/>
</dbReference>
<proteinExistence type="predicted"/>